<accession>A0A843SAM5</accession>
<dbReference type="PANTHER" id="PTHR35603">
    <property type="match status" value="1"/>
</dbReference>
<name>A0A843SAM5_9BURK</name>
<evidence type="ECO:0000256" key="1">
    <source>
        <dbReference type="ARBA" id="ARBA00004370"/>
    </source>
</evidence>
<keyword evidence="5" id="KW-1185">Reference proteome</keyword>
<protein>
    <submittedName>
        <fullName evidence="4">Glycine zipper 2TM domain-containing protein</fullName>
    </submittedName>
</protein>
<evidence type="ECO:0000313" key="5">
    <source>
        <dbReference type="Proteomes" id="UP000444318"/>
    </source>
</evidence>
<comment type="subcellular location">
    <subcellularLocation>
        <location evidence="1">Membrane</location>
    </subcellularLocation>
</comment>
<proteinExistence type="predicted"/>
<dbReference type="GO" id="GO:0019867">
    <property type="term" value="C:outer membrane"/>
    <property type="evidence" value="ECO:0007669"/>
    <property type="project" value="InterPro"/>
</dbReference>
<comment type="caution">
    <text evidence="4">The sequence shown here is derived from an EMBL/GenBank/DDBJ whole genome shotgun (WGS) entry which is preliminary data.</text>
</comment>
<evidence type="ECO:0000256" key="2">
    <source>
        <dbReference type="ARBA" id="ARBA00023136"/>
    </source>
</evidence>
<organism evidence="4 5">
    <name type="scientific">Rugamonas rivuli</name>
    <dbReference type="NCBI Taxonomy" id="2743358"/>
    <lineage>
        <taxon>Bacteria</taxon>
        <taxon>Pseudomonadati</taxon>
        <taxon>Pseudomonadota</taxon>
        <taxon>Betaproteobacteria</taxon>
        <taxon>Burkholderiales</taxon>
        <taxon>Oxalobacteraceae</taxon>
        <taxon>Telluria group</taxon>
        <taxon>Rugamonas</taxon>
    </lineage>
</organism>
<dbReference type="Pfam" id="PF05433">
    <property type="entry name" value="Rick_17kDa_Anti"/>
    <property type="match status" value="1"/>
</dbReference>
<evidence type="ECO:0000259" key="3">
    <source>
        <dbReference type="Pfam" id="PF05433"/>
    </source>
</evidence>
<keyword evidence="2" id="KW-0472">Membrane</keyword>
<dbReference type="EMBL" id="WHUF01000004">
    <property type="protein sequence ID" value="MQA21535.1"/>
    <property type="molecule type" value="Genomic_DNA"/>
</dbReference>
<feature type="domain" description="Glycine zipper 2TM" evidence="3">
    <location>
        <begin position="120"/>
        <end position="159"/>
    </location>
</feature>
<dbReference type="AlphaFoldDB" id="A0A843SAM5"/>
<sequence length="163" mass="16133">MTIAQTTRIHPLMAVAAVSLTLVSLVGAASIAGLLPSSHATPDTAQVAASVAPSAQTMNGQPLTAQSQQETRPAVVEHRTVVHHRDAPARNVSHTDYSAQSAPVAQAPAPAPVAQNSPLGMGIGAVVGGLIGNQVGGGKGKTAATIAGVVGGAYVGNEIAKKN</sequence>
<reference evidence="4 5" key="1">
    <citation type="submission" date="2019-10" db="EMBL/GenBank/DDBJ databases">
        <title>Two novel species isolated from a subtropical stream in China.</title>
        <authorList>
            <person name="Lu H."/>
        </authorList>
    </citation>
    <scope>NUCLEOTIDE SEQUENCE [LARGE SCALE GENOMIC DNA]</scope>
    <source>
        <strain evidence="4 5">FT103W</strain>
    </source>
</reference>
<dbReference type="InterPro" id="IPR051407">
    <property type="entry name" value="Bact_OM_lipoprot/Surf_antigen"/>
</dbReference>
<dbReference type="RefSeq" id="WP_152807034.1">
    <property type="nucleotide sequence ID" value="NZ_WHUF01000004.1"/>
</dbReference>
<dbReference type="Proteomes" id="UP000444318">
    <property type="component" value="Unassembled WGS sequence"/>
</dbReference>
<evidence type="ECO:0000313" key="4">
    <source>
        <dbReference type="EMBL" id="MQA21535.1"/>
    </source>
</evidence>
<gene>
    <name evidence="4" type="ORF">GEV01_18600</name>
</gene>
<dbReference type="PANTHER" id="PTHR35603:SF2">
    <property type="entry name" value="OUTER MEMBRANE LIPOPROTEIN"/>
    <property type="match status" value="1"/>
</dbReference>
<dbReference type="InterPro" id="IPR008816">
    <property type="entry name" value="Gly_zipper_2TM_dom"/>
</dbReference>